<evidence type="ECO:0000313" key="6">
    <source>
        <dbReference type="Proteomes" id="UP001229355"/>
    </source>
</evidence>
<evidence type="ECO:0000259" key="4">
    <source>
        <dbReference type="Pfam" id="PF03328"/>
    </source>
</evidence>
<dbReference type="InterPro" id="IPR005000">
    <property type="entry name" value="Aldolase/citrate-lyase_domain"/>
</dbReference>
<dbReference type="RefSeq" id="WP_280663007.1">
    <property type="nucleotide sequence ID" value="NZ_CP120374.1"/>
</dbReference>
<dbReference type="Gene3D" id="3.20.20.60">
    <property type="entry name" value="Phosphoenolpyruvate-binding domains"/>
    <property type="match status" value="1"/>
</dbReference>
<dbReference type="PANTHER" id="PTHR30502">
    <property type="entry name" value="2-KETO-3-DEOXY-L-RHAMNONATE ALDOLASE"/>
    <property type="match status" value="1"/>
</dbReference>
<keyword evidence="6" id="KW-1185">Reference proteome</keyword>
<dbReference type="InterPro" id="IPR040442">
    <property type="entry name" value="Pyrv_kinase-like_dom_sf"/>
</dbReference>
<reference evidence="5 6" key="1">
    <citation type="submission" date="2023-03" db="EMBL/GenBank/DDBJ databases">
        <authorList>
            <person name="Kaur S."/>
            <person name="Espinosa-Saiz D."/>
            <person name="Velazquez E."/>
            <person name="Menendez E."/>
            <person name="diCenzo G.C."/>
        </authorList>
    </citation>
    <scope>NUCLEOTIDE SEQUENCE [LARGE SCALE GENOMIC DNA]</scope>
    <source>
        <strain evidence="5 6">LMG 24692</strain>
    </source>
</reference>
<evidence type="ECO:0000256" key="1">
    <source>
        <dbReference type="ARBA" id="ARBA00005568"/>
    </source>
</evidence>
<comment type="similarity">
    <text evidence="1">Belongs to the HpcH/HpaI aldolase family.</text>
</comment>
<dbReference type="Pfam" id="PF03328">
    <property type="entry name" value="HpcH_HpaI"/>
    <property type="match status" value="1"/>
</dbReference>
<sequence>MSEPSESSANPLLAKMAAGNLTVGMIVRLIRGVEIVAIAKTAGFDCLFLDQEHNSFSLETIGQICIASNLAGITPLVRVVDIGHASIARALECGAMGVIVPQVESAKDAAAVIQAAKFPPLGHRSIAPCLPLLEFRPTPAIEAMRRINAATMVVIMVESLAALDAIDEIAAVDGVDMLLVGANDLCNALGLPGQIEHPTVRAAFARVADACKANGIFLGVGGLGANPELAKEMISLGARYATAGADVTFFTNAAIAHARKFQ</sequence>
<evidence type="ECO:0000313" key="5">
    <source>
        <dbReference type="EMBL" id="WEX91043.1"/>
    </source>
</evidence>
<feature type="domain" description="HpcH/HpaI aldolase/citrate lyase" evidence="4">
    <location>
        <begin position="35"/>
        <end position="253"/>
    </location>
</feature>
<evidence type="ECO:0000256" key="2">
    <source>
        <dbReference type="ARBA" id="ARBA00022723"/>
    </source>
</evidence>
<keyword evidence="3 5" id="KW-0456">Lyase</keyword>
<gene>
    <name evidence="5" type="ORF">PZN02_004649</name>
</gene>
<proteinExistence type="inferred from homology"/>
<accession>A0ABY8DLG1</accession>
<dbReference type="InterPro" id="IPR050251">
    <property type="entry name" value="HpcH-HpaI_aldolase"/>
</dbReference>
<dbReference type="EMBL" id="CP120374">
    <property type="protein sequence ID" value="WEX91043.1"/>
    <property type="molecule type" value="Genomic_DNA"/>
</dbReference>
<dbReference type="PANTHER" id="PTHR30502:SF0">
    <property type="entry name" value="PHOSPHOENOLPYRUVATE CARBOXYLASE FAMILY PROTEIN"/>
    <property type="match status" value="1"/>
</dbReference>
<protein>
    <submittedName>
        <fullName evidence="5">Aldolase/citrate lyase family protein</fullName>
    </submittedName>
</protein>
<dbReference type="InterPro" id="IPR015813">
    <property type="entry name" value="Pyrv/PenolPyrv_kinase-like_dom"/>
</dbReference>
<keyword evidence="2" id="KW-0479">Metal-binding</keyword>
<dbReference type="Proteomes" id="UP001229355">
    <property type="component" value="Chromosome 2"/>
</dbReference>
<dbReference type="SUPFAM" id="SSF51621">
    <property type="entry name" value="Phosphoenolpyruvate/pyruvate domain"/>
    <property type="match status" value="1"/>
</dbReference>
<name>A0ABY8DLG1_9HYPH</name>
<dbReference type="GO" id="GO:0016829">
    <property type="term" value="F:lyase activity"/>
    <property type="evidence" value="ECO:0007669"/>
    <property type="project" value="UniProtKB-KW"/>
</dbReference>
<organism evidence="5 6">
    <name type="scientific">Sinorhizobium garamanticum</name>
    <dbReference type="NCBI Taxonomy" id="680247"/>
    <lineage>
        <taxon>Bacteria</taxon>
        <taxon>Pseudomonadati</taxon>
        <taxon>Pseudomonadota</taxon>
        <taxon>Alphaproteobacteria</taxon>
        <taxon>Hyphomicrobiales</taxon>
        <taxon>Rhizobiaceae</taxon>
        <taxon>Sinorhizobium/Ensifer group</taxon>
        <taxon>Sinorhizobium</taxon>
    </lineage>
</organism>
<evidence type="ECO:0000256" key="3">
    <source>
        <dbReference type="ARBA" id="ARBA00023239"/>
    </source>
</evidence>